<organism evidence="4">
    <name type="scientific">Hydrogenobacter sp</name>
    <dbReference type="NCBI Taxonomy" id="2152829"/>
    <lineage>
        <taxon>Bacteria</taxon>
        <taxon>Pseudomonadati</taxon>
        <taxon>Aquificota</taxon>
        <taxon>Aquificia</taxon>
        <taxon>Aquificales</taxon>
        <taxon>Aquificaceae</taxon>
        <taxon>Hydrogenobacter</taxon>
    </lineage>
</organism>
<feature type="transmembrane region" description="Helical" evidence="2">
    <location>
        <begin position="38"/>
        <end position="54"/>
    </location>
</feature>
<keyword evidence="1" id="KW-0175">Coiled coil</keyword>
<reference evidence="4" key="1">
    <citation type="journal article" date="2020" name="mSystems">
        <title>Genome- and Community-Level Interaction Insights into Carbon Utilization and Element Cycling Functions of Hydrothermarchaeota in Hydrothermal Sediment.</title>
        <authorList>
            <person name="Zhou Z."/>
            <person name="Liu Y."/>
            <person name="Xu W."/>
            <person name="Pan J."/>
            <person name="Luo Z.H."/>
            <person name="Li M."/>
        </authorList>
    </citation>
    <scope>NUCLEOTIDE SEQUENCE [LARGE SCALE GENOMIC DNA]</scope>
    <source>
        <strain evidence="4">SpSt-132</strain>
    </source>
</reference>
<feature type="transmembrane region" description="Helical" evidence="2">
    <location>
        <begin position="7"/>
        <end position="26"/>
    </location>
</feature>
<dbReference type="PROSITE" id="PS50209">
    <property type="entry name" value="CARD"/>
    <property type="match status" value="1"/>
</dbReference>
<keyword evidence="2" id="KW-1133">Transmembrane helix</keyword>
<feature type="transmembrane region" description="Helical" evidence="2">
    <location>
        <begin position="84"/>
        <end position="102"/>
    </location>
</feature>
<name>A0A7C2ZNJ6_9AQUI</name>
<evidence type="ECO:0000256" key="2">
    <source>
        <dbReference type="SAM" id="Phobius"/>
    </source>
</evidence>
<dbReference type="AlphaFoldDB" id="A0A7C2ZNJ6"/>
<protein>
    <recommendedName>
        <fullName evidence="3">CARD domain-containing protein</fullName>
    </recommendedName>
</protein>
<evidence type="ECO:0000259" key="3">
    <source>
        <dbReference type="PROSITE" id="PS50209"/>
    </source>
</evidence>
<gene>
    <name evidence="4" type="ORF">ENO47_03260</name>
</gene>
<sequence>MIREALKLLFLITAYNFILHYLSGFLPFDLFPQNLEDILIVLSIVSALYLAWLFGYREKTVIWLAYVSFFQVVGLSLVRENYTLMTQFIPPLLMTVLLIWLFESPVEKRTKEIEENRERLEEELSRNQEELSRLTEQINLLKELTEGLSKEKEAIERQLEKLKEEESIERQNLEREKEELSKKLVENQKKIQEYMDRLERVTRVNRELFEMLEVMQEKEPKGGKEELSRLRQERKRLSKELIQLQELLEELSQENIELNKKYEELRQVLLKENKEKELLKLEIENLKRYSESTKDIYKEVFDIFFDNIEFDERAVKEFIELNYEAKKEFIKELFLLNMKDYEDKFENMKGYKNVFKLKPAGGRIYFTFGDNKRWRVLGILWGEDNKTKNRYVKELLVKYKD</sequence>
<keyword evidence="2" id="KW-0472">Membrane</keyword>
<evidence type="ECO:0000313" key="4">
    <source>
        <dbReference type="EMBL" id="HEW45673.1"/>
    </source>
</evidence>
<dbReference type="EMBL" id="DSFP01000031">
    <property type="protein sequence ID" value="HEW45673.1"/>
    <property type="molecule type" value="Genomic_DNA"/>
</dbReference>
<feature type="coiled-coil region" evidence="1">
    <location>
        <begin position="106"/>
        <end position="289"/>
    </location>
</feature>
<keyword evidence="2" id="KW-0812">Transmembrane</keyword>
<dbReference type="InterPro" id="IPR001315">
    <property type="entry name" value="CARD"/>
</dbReference>
<evidence type="ECO:0000256" key="1">
    <source>
        <dbReference type="SAM" id="Coils"/>
    </source>
</evidence>
<feature type="domain" description="CARD" evidence="3">
    <location>
        <begin position="222"/>
        <end position="297"/>
    </location>
</feature>
<feature type="transmembrane region" description="Helical" evidence="2">
    <location>
        <begin position="61"/>
        <end position="78"/>
    </location>
</feature>
<accession>A0A7C2ZNJ6</accession>
<proteinExistence type="predicted"/>
<comment type="caution">
    <text evidence="4">The sequence shown here is derived from an EMBL/GenBank/DDBJ whole genome shotgun (WGS) entry which is preliminary data.</text>
</comment>